<feature type="chain" id="PRO_5016396103" description="Neuromedin U" evidence="1">
    <location>
        <begin position="22"/>
        <end position="267"/>
    </location>
</feature>
<accession>A0A2Z4IR05</accession>
<evidence type="ECO:0000313" key="2">
    <source>
        <dbReference type="EMBL" id="AWW33254.1"/>
    </source>
</evidence>
<keyword evidence="3" id="KW-1185">Reference proteome</keyword>
<name>A0A2Z4IR05_9BACT</name>
<gene>
    <name evidence="2" type="ORF">DN752_18995</name>
</gene>
<keyword evidence="1" id="KW-0732">Signal</keyword>
<reference evidence="2 3" key="1">
    <citation type="submission" date="2018-06" db="EMBL/GenBank/DDBJ databases">
        <title>Echinicola strongylocentroti sp. nov., isolated from a sea urchin Strongylocentrotus intermedius.</title>
        <authorList>
            <person name="Bae S.S."/>
        </authorList>
    </citation>
    <scope>NUCLEOTIDE SEQUENCE [LARGE SCALE GENOMIC DNA]</scope>
    <source>
        <strain evidence="2 3">MEBiC08714</strain>
    </source>
</reference>
<dbReference type="KEGG" id="est:DN752_18995"/>
<sequence>MKIRLITLFFLASIFSMKVYGQESGAPQSAAQANNPLANMTALNFHNYYIPRLTDAPKDAYLNNAWVRFAKPISEGKWLLRVSAPLNTTGIPDPVDGTVNSINGLGDVNAFMSYNFVSKPTATVGIGPNLTAPTASESALGTGKWQGGFAMVAFIAKSAVFQFGGLVTWQTSFAGDSDRSGTNVAAVQPFYFWQLGKGTYLRGAPIWAFDFKNDALSVPLGLGIGKVVKVENTMFNLFIEPQYSLLHAGTQPQFQLFTGINLQFMGK</sequence>
<proteinExistence type="predicted"/>
<dbReference type="Proteomes" id="UP000248688">
    <property type="component" value="Chromosome"/>
</dbReference>
<dbReference type="OrthoDB" id="9809066at2"/>
<organism evidence="2 3">
    <name type="scientific">Echinicola strongylocentroti</name>
    <dbReference type="NCBI Taxonomy" id="1795355"/>
    <lineage>
        <taxon>Bacteria</taxon>
        <taxon>Pseudomonadati</taxon>
        <taxon>Bacteroidota</taxon>
        <taxon>Cytophagia</taxon>
        <taxon>Cytophagales</taxon>
        <taxon>Cyclobacteriaceae</taxon>
        <taxon>Echinicola</taxon>
    </lineage>
</organism>
<dbReference type="RefSeq" id="WP_112786621.1">
    <property type="nucleotide sequence ID" value="NZ_CP030041.1"/>
</dbReference>
<feature type="signal peptide" evidence="1">
    <location>
        <begin position="1"/>
        <end position="21"/>
    </location>
</feature>
<evidence type="ECO:0000256" key="1">
    <source>
        <dbReference type="SAM" id="SignalP"/>
    </source>
</evidence>
<protein>
    <recommendedName>
        <fullName evidence="4">Neuromedin U</fullName>
    </recommendedName>
</protein>
<evidence type="ECO:0008006" key="4">
    <source>
        <dbReference type="Google" id="ProtNLM"/>
    </source>
</evidence>
<dbReference type="AlphaFoldDB" id="A0A2Z4IR05"/>
<evidence type="ECO:0000313" key="3">
    <source>
        <dbReference type="Proteomes" id="UP000248688"/>
    </source>
</evidence>
<dbReference type="EMBL" id="CP030041">
    <property type="protein sequence ID" value="AWW33254.1"/>
    <property type="molecule type" value="Genomic_DNA"/>
</dbReference>